<dbReference type="InterPro" id="IPR027417">
    <property type="entry name" value="P-loop_NTPase"/>
</dbReference>
<proteinExistence type="predicted"/>
<dbReference type="InterPro" id="IPR047679">
    <property type="entry name" value="BREX_BrxC"/>
</dbReference>
<dbReference type="InterPro" id="IPR058038">
    <property type="entry name" value="BREX_BrxC_wHTH"/>
</dbReference>
<dbReference type="EMBL" id="PDYG01000001">
    <property type="protein sequence ID" value="PHU38958.1"/>
    <property type="molecule type" value="Genomic_DNA"/>
</dbReference>
<dbReference type="RefSeq" id="WP_099385222.1">
    <property type="nucleotide sequence ID" value="NZ_JANSWH010000050.1"/>
</dbReference>
<feature type="domain" description="Probable ATP-binding protein BrxC alpha-helical" evidence="2">
    <location>
        <begin position="878"/>
        <end position="1000"/>
    </location>
</feature>
<evidence type="ECO:0000259" key="3">
    <source>
        <dbReference type="Pfam" id="PF25796"/>
    </source>
</evidence>
<organism evidence="4 5">
    <name type="scientific">Agathobacter ruminis</name>
    <dbReference type="NCBI Taxonomy" id="1712665"/>
    <lineage>
        <taxon>Bacteria</taxon>
        <taxon>Bacillati</taxon>
        <taxon>Bacillota</taxon>
        <taxon>Clostridia</taxon>
        <taxon>Lachnospirales</taxon>
        <taxon>Lachnospiraceae</taxon>
        <taxon>Agathobacter</taxon>
    </lineage>
</organism>
<accession>A0A2G3E6N8</accession>
<dbReference type="InterPro" id="IPR058037">
    <property type="entry name" value="BREX_BrxC_helical"/>
</dbReference>
<feature type="domain" description="Probable ATP-binding protein BrxC 4th six-stranded beta-sheet" evidence="3">
    <location>
        <begin position="564"/>
        <end position="737"/>
    </location>
</feature>
<dbReference type="AlphaFoldDB" id="A0A2G3E6N8"/>
<comment type="caution">
    <text evidence="4">The sequence shown here is derived from an EMBL/GenBank/DDBJ whole genome shotgun (WGS) entry which is preliminary data.</text>
</comment>
<dbReference type="SUPFAM" id="SSF52540">
    <property type="entry name" value="P-loop containing nucleoside triphosphate hydrolases"/>
    <property type="match status" value="1"/>
</dbReference>
<evidence type="ECO:0000259" key="1">
    <source>
        <dbReference type="Pfam" id="PF25791"/>
    </source>
</evidence>
<evidence type="ECO:0000313" key="5">
    <source>
        <dbReference type="Proteomes" id="UP000224563"/>
    </source>
</evidence>
<sequence>MRIKDMFAKPIDREIQGVIIVGQGEETNVAQELEEYVVTRELQKHFADFFEAYKKGITGNTNEIGVWISGFFGSGKSHFLKILSYILANKEIDGKHAIDYFIDDNKISDAMVLSDMKLAAQTKNDVVLFNIDSKSDSNSKQNKDAIVNVFLKVFNEMQGFCGSLPHLADLESQLTDEGKYDAFKEAFEDEYGSEWESSRHKFDFIQDDVVEALVKIDFMSETAARNWCEKASETYRISIEDFAKRVKEYIDKKGDNRHVVFMVDEVGQYIGDDSNLMLNLQTVREELSKECKGKAWVVVTSQQDVDSIMKVKGNDFSKIQGRFATRLALSSANVDEVIKKRILDKNETGAQTLRLLYEQKATIIKNLIVFNDVVEKKLYADDNDFAGVYPFVPYQFNLLASVLTSIRTHGASGKHLSEGERSMLALFKESAVKIMEESEGAIVPFHRFYDALENFLDHSHRSVIIRAFDNSKINPDNKTDDVFAINVLKTLFMIKYILEIEANVENITSLMIDNIDNDRIELKERVEHALNVLIQQTVVQKNGSIYVFLTDEEQEIRREIDAQNVELAEVINKASEMIFEDIISDKKYRCPAFNGRYAFSYNQNVDDRPYKTNQNFAVGLRILTPWYDGGNNDTMLRGMSVQNAEVVVLLPNDSAFLEELMMYLKIEKFLRLNTSSQLTKYETIKEAKRVEMRERNSNARLYLTEALKDATIYVNGDIANLSSKEVTQRINEAIGRLVQIVYHKLPYIDAAYDETNIRKMFADSNLLKLDLVGGTESNQHALDDVLSFISGNTQIHIKTSMKTIKDRFMSAPYGFVEDDVHWLIARLFKRGDLSFTVNGSSISIMNKSADEIVDYIIKKQYLEKLLIEVKTRRPEKEKKAVQTTCKELFGVNITSDDEEYCMSTFQSYSQNRLSDMQTIEVNYKHYDYPGKKIIDKGKQLMQAITLSSTPDEFYEYVYKHQDDLLDFGEDYEPVKAFFNGEQMQIFTRALDMLEIYDDSKTYIVDSVLEDIVAQMRTIVQMDSPYREIPKLPDLRNKFMNAYTKVLEDAAVPVKQSIEDDRDRVVEVVDTKEYKDEKKPEYIKLFMEILEGADTCNNVSRLRAYADEAGALKIRLLDEMSALDAKLAAEKAAKIAQQQQSGGESYVTPVDAVIDMPVKKTKNVSIKNVAMTSSWRIEKAEDVDKYVDQLKKSLMDELNNNDIINVEF</sequence>
<reference evidence="4 5" key="1">
    <citation type="submission" date="2017-10" db="EMBL/GenBank/DDBJ databases">
        <title>Resolving the taxonomy of Roseburia spp., Eubacterium rectale and Agathobacter spp. through phylogenomic analysis.</title>
        <authorList>
            <person name="Sheridan P.O."/>
            <person name="Walker A.W."/>
            <person name="Duncan S.H."/>
            <person name="Scott K.P."/>
            <person name="Toole P.W.O."/>
            <person name="Luis P."/>
            <person name="Flint H.J."/>
        </authorList>
    </citation>
    <scope>NUCLEOTIDE SEQUENCE [LARGE SCALE GENOMIC DNA]</scope>
    <source>
        <strain evidence="4 5">JK623</strain>
    </source>
</reference>
<dbReference type="Pfam" id="PF25796">
    <property type="entry name" value="BREX_BrxC_4th"/>
    <property type="match status" value="1"/>
</dbReference>
<feature type="domain" description="Probable ATP-binding protein BrxC winged helix-turn-helix" evidence="1">
    <location>
        <begin position="744"/>
        <end position="870"/>
    </location>
</feature>
<dbReference type="Pfam" id="PF25792">
    <property type="entry name" value="BREX_BrxC_helical"/>
    <property type="match status" value="1"/>
</dbReference>
<gene>
    <name evidence="4" type="ORF">CSX02_00495</name>
</gene>
<dbReference type="Pfam" id="PF25791">
    <property type="entry name" value="WHD_BREX_BrxC"/>
    <property type="match status" value="1"/>
</dbReference>
<protein>
    <submittedName>
        <fullName evidence="4">ATPase</fullName>
    </submittedName>
</protein>
<dbReference type="NCBIfam" id="NF033441">
    <property type="entry name" value="BREX_BrxC"/>
    <property type="match status" value="1"/>
</dbReference>
<keyword evidence="5" id="KW-1185">Reference proteome</keyword>
<evidence type="ECO:0000259" key="2">
    <source>
        <dbReference type="Pfam" id="PF25792"/>
    </source>
</evidence>
<reference evidence="4 5" key="2">
    <citation type="submission" date="2017-10" db="EMBL/GenBank/DDBJ databases">
        <authorList>
            <person name="Banno H."/>
            <person name="Chua N.-H."/>
        </authorList>
    </citation>
    <scope>NUCLEOTIDE SEQUENCE [LARGE SCALE GENOMIC DNA]</scope>
    <source>
        <strain evidence="4 5">JK623</strain>
    </source>
</reference>
<name>A0A2G3E6N8_9FIRM</name>
<evidence type="ECO:0000313" key="4">
    <source>
        <dbReference type="EMBL" id="PHU38958.1"/>
    </source>
</evidence>
<dbReference type="Proteomes" id="UP000224563">
    <property type="component" value="Unassembled WGS sequence"/>
</dbReference>
<dbReference type="InterPro" id="IPR058036">
    <property type="entry name" value="BREX_BrxC_4th"/>
</dbReference>